<dbReference type="InterPro" id="IPR000169">
    <property type="entry name" value="Pept_cys_AS"/>
</dbReference>
<dbReference type="SUPFAM" id="SSF54001">
    <property type="entry name" value="Cysteine proteinases"/>
    <property type="match status" value="1"/>
</dbReference>
<feature type="active site" evidence="5 6">
    <location>
        <position position="290"/>
    </location>
</feature>
<dbReference type="PANTHER" id="PTHR10183:SF379">
    <property type="entry name" value="CALPAIN-5"/>
    <property type="match status" value="1"/>
</dbReference>
<dbReference type="InterPro" id="IPR036213">
    <property type="entry name" value="Calpain_III_sf"/>
</dbReference>
<dbReference type="PRINTS" id="PR00704">
    <property type="entry name" value="CALPAIN"/>
</dbReference>
<dbReference type="EMBL" id="OD006012">
    <property type="protein sequence ID" value="CAD7412436.1"/>
    <property type="molecule type" value="Genomic_DNA"/>
</dbReference>
<keyword evidence="4 6" id="KW-0788">Thiol protease</keyword>
<evidence type="ECO:0000256" key="2">
    <source>
        <dbReference type="ARBA" id="ARBA00022670"/>
    </source>
</evidence>
<evidence type="ECO:0000256" key="4">
    <source>
        <dbReference type="ARBA" id="ARBA00022807"/>
    </source>
</evidence>
<keyword evidence="2 6" id="KW-0645">Protease</keyword>
<dbReference type="FunFam" id="2.60.120.380:FF:000011">
    <property type="entry name" value="Calpain 12"/>
    <property type="match status" value="1"/>
</dbReference>
<dbReference type="Pfam" id="PF00648">
    <property type="entry name" value="Peptidase_C2"/>
    <property type="match status" value="1"/>
</dbReference>
<dbReference type="Pfam" id="PF01067">
    <property type="entry name" value="Calpain_III"/>
    <property type="match status" value="1"/>
</dbReference>
<evidence type="ECO:0000259" key="7">
    <source>
        <dbReference type="PROSITE" id="PS50203"/>
    </source>
</evidence>
<dbReference type="CDD" id="cd00044">
    <property type="entry name" value="CysPc"/>
    <property type="match status" value="1"/>
</dbReference>
<dbReference type="FunFam" id="3.90.70.10:FF:000114">
    <property type="entry name" value="Calpain a"/>
    <property type="match status" value="1"/>
</dbReference>
<dbReference type="InterPro" id="IPR022684">
    <property type="entry name" value="Calpain_cysteine_protease"/>
</dbReference>
<evidence type="ECO:0000313" key="8">
    <source>
        <dbReference type="EMBL" id="CAD7412436.1"/>
    </source>
</evidence>
<comment type="similarity">
    <text evidence="1">Belongs to the peptidase C2 family.</text>
</comment>
<dbReference type="InterPro" id="IPR033883">
    <property type="entry name" value="C2_III"/>
</dbReference>
<dbReference type="GO" id="GO:0004198">
    <property type="term" value="F:calcium-dependent cysteine-type endopeptidase activity"/>
    <property type="evidence" value="ECO:0007669"/>
    <property type="project" value="InterPro"/>
</dbReference>
<keyword evidence="3 6" id="KW-0378">Hydrolase</keyword>
<dbReference type="SMART" id="SM00720">
    <property type="entry name" value="calpain_III"/>
    <property type="match status" value="1"/>
</dbReference>
<dbReference type="CDD" id="cd00214">
    <property type="entry name" value="Calpain_III"/>
    <property type="match status" value="1"/>
</dbReference>
<feature type="active site" evidence="5 6">
    <location>
        <position position="109"/>
    </location>
</feature>
<dbReference type="GO" id="GO:0006508">
    <property type="term" value="P:proteolysis"/>
    <property type="evidence" value="ECO:0007669"/>
    <property type="project" value="UniProtKB-KW"/>
</dbReference>
<reference evidence="8" key="1">
    <citation type="submission" date="2020-11" db="EMBL/GenBank/DDBJ databases">
        <authorList>
            <person name="Tran Van P."/>
        </authorList>
    </citation>
    <scope>NUCLEOTIDE SEQUENCE</scope>
</reference>
<sequence>MLALTSTPNSNVLSNIANKLRMRTTCLDPVVQHIGDEAVMELVGTLEEGELFSDPDFPASSASLSYSDPGNEGLQDITWVRPQEMCEIPQLFVDGISRSDVKQGILGDCWFLSACASVAKIPELIEKVVAPGQPLSGDGYKGLVAIKFWRFGYWVTVYIDDRLPCRNGSLLYASCADKSEFWVAFVEKAYAKLHGSYESLAGGHALEAFVDLTGGLAERHEVTPDLFRKLRVAFSHGGFVTCARKGDWQTEACKDTAVNGLVQGHAYTVTDIRRVEVEDRGSVQMIRVRNPWADDSEWTGPWSDSIRCQKTLDTRQVDETTKENLEITNLADGEFWMEFADFQQEFQEVTIATLGPDFDLDGITDVPGQVKMVQGCWMEGENAGGCRNDLEKFSRNPQYLLTLSEPDEPDPESEEVVAPRCSVLIGLMQEHRRSERNKELRMLAIAFFIYKTDMACERLSAEYFLCVPEEGSSGVFTNSREVLGRFELDPGTYVIIPSTFYPDRSRNFMLRVFALKQFTFRELPPYHNVVGADELQENVLNNNNNNGIL</sequence>
<dbReference type="PROSITE" id="PS00139">
    <property type="entry name" value="THIOL_PROTEASE_CYS"/>
    <property type="match status" value="1"/>
</dbReference>
<organism evidence="8">
    <name type="scientific">Timema poppense</name>
    <name type="common">Walking stick</name>
    <dbReference type="NCBI Taxonomy" id="170557"/>
    <lineage>
        <taxon>Eukaryota</taxon>
        <taxon>Metazoa</taxon>
        <taxon>Ecdysozoa</taxon>
        <taxon>Arthropoda</taxon>
        <taxon>Hexapoda</taxon>
        <taxon>Insecta</taxon>
        <taxon>Pterygota</taxon>
        <taxon>Neoptera</taxon>
        <taxon>Polyneoptera</taxon>
        <taxon>Phasmatodea</taxon>
        <taxon>Timematodea</taxon>
        <taxon>Timematoidea</taxon>
        <taxon>Timematidae</taxon>
        <taxon>Timema</taxon>
    </lineage>
</organism>
<protein>
    <recommendedName>
        <fullName evidence="7">Calpain catalytic domain-containing protein</fullName>
    </recommendedName>
</protein>
<dbReference type="InterPro" id="IPR001300">
    <property type="entry name" value="Peptidase_C2_calpain_cat"/>
</dbReference>
<dbReference type="PANTHER" id="PTHR10183">
    <property type="entry name" value="CALPAIN"/>
    <property type="match status" value="1"/>
</dbReference>
<name>A0A7R9DEN1_TIMPO</name>
<dbReference type="InterPro" id="IPR022682">
    <property type="entry name" value="Calpain_domain_III"/>
</dbReference>
<dbReference type="Gene3D" id="2.60.120.380">
    <property type="match status" value="1"/>
</dbReference>
<dbReference type="SMART" id="SM00230">
    <property type="entry name" value="CysPc"/>
    <property type="match status" value="1"/>
</dbReference>
<evidence type="ECO:0000256" key="5">
    <source>
        <dbReference type="PIRSR" id="PIRSR622684-1"/>
    </source>
</evidence>
<dbReference type="InterPro" id="IPR038765">
    <property type="entry name" value="Papain-like_cys_pep_sf"/>
</dbReference>
<evidence type="ECO:0000256" key="1">
    <source>
        <dbReference type="ARBA" id="ARBA00007623"/>
    </source>
</evidence>
<dbReference type="SUPFAM" id="SSF49758">
    <property type="entry name" value="Calpain large subunit, middle domain (domain III)"/>
    <property type="match status" value="1"/>
</dbReference>
<gene>
    <name evidence="8" type="ORF">TPSB3V08_LOCUS8419</name>
</gene>
<evidence type="ECO:0000256" key="3">
    <source>
        <dbReference type="ARBA" id="ARBA00022801"/>
    </source>
</evidence>
<feature type="active site" evidence="5 6">
    <location>
        <position position="265"/>
    </location>
</feature>
<dbReference type="Gene3D" id="3.90.70.10">
    <property type="entry name" value="Cysteine proteinases"/>
    <property type="match status" value="1"/>
</dbReference>
<feature type="domain" description="Calpain catalytic" evidence="7">
    <location>
        <begin position="51"/>
        <end position="355"/>
    </location>
</feature>
<evidence type="ECO:0000256" key="6">
    <source>
        <dbReference type="PROSITE-ProRule" id="PRU00239"/>
    </source>
</evidence>
<dbReference type="AlphaFoldDB" id="A0A7R9DEN1"/>
<dbReference type="GO" id="GO:0005737">
    <property type="term" value="C:cytoplasm"/>
    <property type="evidence" value="ECO:0007669"/>
    <property type="project" value="TreeGrafter"/>
</dbReference>
<dbReference type="InterPro" id="IPR022683">
    <property type="entry name" value="Calpain_III"/>
</dbReference>
<dbReference type="PROSITE" id="PS50203">
    <property type="entry name" value="CALPAIN_CAT"/>
    <property type="match status" value="1"/>
</dbReference>
<accession>A0A7R9DEN1</accession>
<proteinExistence type="inferred from homology"/>